<feature type="compositionally biased region" description="Polar residues" evidence="1">
    <location>
        <begin position="63"/>
        <end position="72"/>
    </location>
</feature>
<feature type="non-terminal residue" evidence="2">
    <location>
        <position position="84"/>
    </location>
</feature>
<feature type="region of interest" description="Disordered" evidence="1">
    <location>
        <begin position="16"/>
        <end position="47"/>
    </location>
</feature>
<dbReference type="EMBL" id="CAJPIN010073133">
    <property type="protein sequence ID" value="CAG2067674.1"/>
    <property type="molecule type" value="Genomic_DNA"/>
</dbReference>
<evidence type="ECO:0000313" key="3">
    <source>
        <dbReference type="Proteomes" id="UP001153148"/>
    </source>
</evidence>
<evidence type="ECO:0000256" key="1">
    <source>
        <dbReference type="SAM" id="MobiDB-lite"/>
    </source>
</evidence>
<sequence length="84" mass="9500">MRRTWHYEEEEYNSIGPVHTRESSRSVMKRSASNNEMADLSSSSNATLTLPDAKRICSERRATNSSPQNLQLPSKDKGQSCLIK</sequence>
<protein>
    <submittedName>
        <fullName evidence="2">Uncharacterized protein</fullName>
    </submittedName>
</protein>
<gene>
    <name evidence="2" type="ORF">TPAB3V08_LOCUS14617</name>
</gene>
<name>A0ABN7PIU8_TIMPD</name>
<proteinExistence type="predicted"/>
<organism evidence="2 3">
    <name type="scientific">Timema podura</name>
    <name type="common">Walking stick</name>
    <dbReference type="NCBI Taxonomy" id="61482"/>
    <lineage>
        <taxon>Eukaryota</taxon>
        <taxon>Metazoa</taxon>
        <taxon>Ecdysozoa</taxon>
        <taxon>Arthropoda</taxon>
        <taxon>Hexapoda</taxon>
        <taxon>Insecta</taxon>
        <taxon>Pterygota</taxon>
        <taxon>Neoptera</taxon>
        <taxon>Polyneoptera</taxon>
        <taxon>Phasmatodea</taxon>
        <taxon>Timematodea</taxon>
        <taxon>Timematoidea</taxon>
        <taxon>Timematidae</taxon>
        <taxon>Timema</taxon>
    </lineage>
</organism>
<feature type="compositionally biased region" description="Polar residues" evidence="1">
    <location>
        <begin position="31"/>
        <end position="47"/>
    </location>
</feature>
<accession>A0ABN7PIU8</accession>
<comment type="caution">
    <text evidence="2">The sequence shown here is derived from an EMBL/GenBank/DDBJ whole genome shotgun (WGS) entry which is preliminary data.</text>
</comment>
<feature type="region of interest" description="Disordered" evidence="1">
    <location>
        <begin position="59"/>
        <end position="84"/>
    </location>
</feature>
<keyword evidence="3" id="KW-1185">Reference proteome</keyword>
<dbReference type="Proteomes" id="UP001153148">
    <property type="component" value="Unassembled WGS sequence"/>
</dbReference>
<evidence type="ECO:0000313" key="2">
    <source>
        <dbReference type="EMBL" id="CAG2067674.1"/>
    </source>
</evidence>
<reference evidence="2" key="1">
    <citation type="submission" date="2021-03" db="EMBL/GenBank/DDBJ databases">
        <authorList>
            <person name="Tran Van P."/>
        </authorList>
    </citation>
    <scope>NUCLEOTIDE SEQUENCE</scope>
</reference>